<name>A0A3E4YLS7_9FIRM</name>
<comment type="caution">
    <text evidence="1">The sequence shown here is derived from an EMBL/GenBank/DDBJ whole genome shotgun (WGS) entry which is preliminary data.</text>
</comment>
<evidence type="ECO:0000313" key="1">
    <source>
        <dbReference type="EMBL" id="RGM75543.1"/>
    </source>
</evidence>
<proteinExistence type="predicted"/>
<dbReference type="Proteomes" id="UP000260758">
    <property type="component" value="Unassembled WGS sequence"/>
</dbReference>
<protein>
    <submittedName>
        <fullName evidence="1">Uncharacterized protein</fullName>
    </submittedName>
</protein>
<gene>
    <name evidence="1" type="ORF">DXB99_03175</name>
</gene>
<dbReference type="EMBL" id="QSTP01000001">
    <property type="protein sequence ID" value="RGM75543.1"/>
    <property type="molecule type" value="Genomic_DNA"/>
</dbReference>
<dbReference type="AlphaFoldDB" id="A0A3E4YLS7"/>
<reference evidence="1 2" key="1">
    <citation type="submission" date="2018-08" db="EMBL/GenBank/DDBJ databases">
        <title>A genome reference for cultivated species of the human gut microbiota.</title>
        <authorList>
            <person name="Zou Y."/>
            <person name="Xue W."/>
            <person name="Luo G."/>
        </authorList>
    </citation>
    <scope>NUCLEOTIDE SEQUENCE [LARGE SCALE GENOMIC DNA]</scope>
    <source>
        <strain evidence="1 2">OM07-13</strain>
    </source>
</reference>
<evidence type="ECO:0000313" key="2">
    <source>
        <dbReference type="Proteomes" id="UP000260758"/>
    </source>
</evidence>
<dbReference type="RefSeq" id="WP_117718302.1">
    <property type="nucleotide sequence ID" value="NZ_QSTP01000001.1"/>
</dbReference>
<sequence length="204" mass="23320">MKFNDNDKIWVVTRNLDNEEMTSKWSVGELKASWYSDDYDGPCGDDEVLTYSINGIIQPLSTLNINKYNYVDFSTLLSYLGIDKKIYNYRSGKNDMEMWLICHALGEASEGNGYHLIDNMERNDDGSLPVEFKVGGVPLDFGLVAEHLDKSLNAMVNREATNLFIKKCNNIISELENIEENVSDLSDEIFKYDWKTENSIAKNN</sequence>
<organism evidence="1 2">
    <name type="scientific">Agathobacter rectalis</name>
    <dbReference type="NCBI Taxonomy" id="39491"/>
    <lineage>
        <taxon>Bacteria</taxon>
        <taxon>Bacillati</taxon>
        <taxon>Bacillota</taxon>
        <taxon>Clostridia</taxon>
        <taxon>Lachnospirales</taxon>
        <taxon>Lachnospiraceae</taxon>
        <taxon>Agathobacter</taxon>
    </lineage>
</organism>
<accession>A0A3E4YLS7</accession>